<evidence type="ECO:0000259" key="7">
    <source>
        <dbReference type="Pfam" id="PF22692"/>
    </source>
</evidence>
<evidence type="ECO:0000256" key="2">
    <source>
        <dbReference type="ARBA" id="ARBA00009677"/>
    </source>
</evidence>
<dbReference type="SUPFAM" id="SSF117143">
    <property type="entry name" value="Flagellar hook protein flgE"/>
    <property type="match status" value="1"/>
</dbReference>
<dbReference type="GO" id="GO:0009425">
    <property type="term" value="C:bacterial-type flagellum basal body"/>
    <property type="evidence" value="ECO:0007669"/>
    <property type="project" value="UniProtKB-SubCell"/>
</dbReference>
<dbReference type="InterPro" id="IPR010930">
    <property type="entry name" value="Flg_bb/hook_C_dom"/>
</dbReference>
<reference evidence="8 9" key="1">
    <citation type="submission" date="2019-11" db="EMBL/GenBank/DDBJ databases">
        <title>FDA dAtabase for Regulatory Grade micrObial Sequences (FDA-ARGOS): Supporting development and validation of Infectious Disease Dx tests.</title>
        <authorList>
            <person name="Turner S."/>
            <person name="Byrd R."/>
            <person name="Tallon L."/>
            <person name="Sadzewicz L."/>
            <person name="Vavikolanu K."/>
            <person name="Mehta A."/>
            <person name="Aluvathingal J."/>
            <person name="Nadendla S."/>
            <person name="Myers T."/>
            <person name="Yan Y."/>
            <person name="Sichtig H."/>
        </authorList>
    </citation>
    <scope>NUCLEOTIDE SEQUENCE [LARGE SCALE GENOMIC DNA]</scope>
    <source>
        <strain evidence="8 9">FDAARGOS_739</strain>
    </source>
</reference>
<organism evidence="8 9">
    <name type="scientific">Enterocloster clostridioformis</name>
    <dbReference type="NCBI Taxonomy" id="1531"/>
    <lineage>
        <taxon>Bacteria</taxon>
        <taxon>Bacillati</taxon>
        <taxon>Bacillota</taxon>
        <taxon>Clostridia</taxon>
        <taxon>Lachnospirales</taxon>
        <taxon>Lachnospiraceae</taxon>
        <taxon>Enterocloster</taxon>
    </lineage>
</organism>
<sequence>MLRAMDSAVAGLRSHQNKLDVIGNNIANVNTFGFKAQSYSFKEAMYQTSAASTGGTDSAAGNNAAQYGYGTMTGSIATDMASGTPSYVGGFNATINGQGFFVVRSSKGDITNEDLKSSGCYFTRVGQFSVDNNGYIVDSANNFVFGFLKADPDDPDSDYQTDTLKPLRLTDVEGNIIEGDDEPAIASSIEINNMGIITAKITDQDGNAKTVTIGKIAIASFQNPEGLTKSGGYYYTTNGNDNAGDCIASEPGSGSTPNLMTGYVEASNVDLAKEFSELIMAQRGFQANSKIITVSDEILNELVNMKR</sequence>
<evidence type="ECO:0000259" key="5">
    <source>
        <dbReference type="Pfam" id="PF00460"/>
    </source>
</evidence>
<keyword evidence="8" id="KW-0969">Cilium</keyword>
<dbReference type="InterPro" id="IPR020013">
    <property type="entry name" value="Flagellar_FlgE/F/G"/>
</dbReference>
<dbReference type="EMBL" id="CP050964">
    <property type="protein sequence ID" value="QIX93536.1"/>
    <property type="molecule type" value="Genomic_DNA"/>
</dbReference>
<keyword evidence="3 4" id="KW-0975">Bacterial flagellum</keyword>
<proteinExistence type="inferred from homology"/>
<name>A0AAP9SA23_9FIRM</name>
<evidence type="ECO:0000259" key="6">
    <source>
        <dbReference type="Pfam" id="PF06429"/>
    </source>
</evidence>
<feature type="domain" description="Flagellar hook protein FlgE/F/G-like D1" evidence="7">
    <location>
        <begin position="95"/>
        <end position="199"/>
    </location>
</feature>
<accession>A0AAP9SA23</accession>
<dbReference type="PANTHER" id="PTHR30435:SF1">
    <property type="entry name" value="FLAGELLAR HOOK PROTEIN FLGE"/>
    <property type="match status" value="1"/>
</dbReference>
<dbReference type="AlphaFoldDB" id="A0AAP9SA23"/>
<dbReference type="GO" id="GO:0071978">
    <property type="term" value="P:bacterial-type flagellum-dependent swarming motility"/>
    <property type="evidence" value="ECO:0007669"/>
    <property type="project" value="TreeGrafter"/>
</dbReference>
<comment type="subcellular location">
    <subcellularLocation>
        <location evidence="1 4">Bacterial flagellum basal body</location>
    </subcellularLocation>
</comment>
<dbReference type="NCBIfam" id="TIGR03506">
    <property type="entry name" value="FlgEFG_subfam"/>
    <property type="match status" value="2"/>
</dbReference>
<dbReference type="Pfam" id="PF22692">
    <property type="entry name" value="LlgE_F_G_D1"/>
    <property type="match status" value="1"/>
</dbReference>
<dbReference type="RefSeq" id="WP_003523329.1">
    <property type="nucleotide sequence ID" value="NZ_CABKQO010000001.1"/>
</dbReference>
<comment type="function">
    <text evidence="4">A flexible structure which links the flagellar filament to the drive apparatus in the basal body.</text>
</comment>
<feature type="domain" description="Flagellar basal body rod protein N-terminal" evidence="5">
    <location>
        <begin position="5"/>
        <end position="35"/>
    </location>
</feature>
<evidence type="ECO:0000313" key="8">
    <source>
        <dbReference type="EMBL" id="QIX93536.1"/>
    </source>
</evidence>
<evidence type="ECO:0000256" key="4">
    <source>
        <dbReference type="RuleBase" id="RU362116"/>
    </source>
</evidence>
<dbReference type="GO" id="GO:0005829">
    <property type="term" value="C:cytosol"/>
    <property type="evidence" value="ECO:0007669"/>
    <property type="project" value="TreeGrafter"/>
</dbReference>
<comment type="similarity">
    <text evidence="2 4">Belongs to the flagella basal body rod proteins family.</text>
</comment>
<evidence type="ECO:0000256" key="3">
    <source>
        <dbReference type="ARBA" id="ARBA00023143"/>
    </source>
</evidence>
<gene>
    <name evidence="8" type="ORF">FOC47_25150</name>
</gene>
<dbReference type="InterPro" id="IPR037925">
    <property type="entry name" value="FlgE/F/G-like"/>
</dbReference>
<evidence type="ECO:0000256" key="1">
    <source>
        <dbReference type="ARBA" id="ARBA00004117"/>
    </source>
</evidence>
<dbReference type="InterPro" id="IPR053967">
    <property type="entry name" value="LlgE_F_G-like_D1"/>
</dbReference>
<dbReference type="GeneID" id="57964488"/>
<protein>
    <recommendedName>
        <fullName evidence="4">Flagellar hook protein FlgE</fullName>
    </recommendedName>
</protein>
<dbReference type="Pfam" id="PF00460">
    <property type="entry name" value="Flg_bb_rod"/>
    <property type="match status" value="1"/>
</dbReference>
<feature type="domain" description="Flagellar basal-body/hook protein C-terminal" evidence="6">
    <location>
        <begin position="261"/>
        <end position="305"/>
    </location>
</feature>
<evidence type="ECO:0000313" key="9">
    <source>
        <dbReference type="Proteomes" id="UP000501069"/>
    </source>
</evidence>
<dbReference type="GO" id="GO:0009424">
    <property type="term" value="C:bacterial-type flagellum hook"/>
    <property type="evidence" value="ECO:0007669"/>
    <property type="project" value="TreeGrafter"/>
</dbReference>
<keyword evidence="8" id="KW-0966">Cell projection</keyword>
<dbReference type="Proteomes" id="UP000501069">
    <property type="component" value="Chromosome"/>
</dbReference>
<dbReference type="PANTHER" id="PTHR30435">
    <property type="entry name" value="FLAGELLAR PROTEIN"/>
    <property type="match status" value="1"/>
</dbReference>
<keyword evidence="8" id="KW-0282">Flagellum</keyword>
<dbReference type="InterPro" id="IPR001444">
    <property type="entry name" value="Flag_bb_rod_N"/>
</dbReference>
<dbReference type="Pfam" id="PF06429">
    <property type="entry name" value="Flg_bbr_C"/>
    <property type="match status" value="1"/>
</dbReference>